<name>A0A1I2PEQ3_9GAMM</name>
<keyword evidence="2" id="KW-1185">Reference proteome</keyword>
<proteinExistence type="predicted"/>
<sequence>MSYTIFSKEGRPVGDIHSKQMSLKAAKALAEKWFGAGSSVKAEK</sequence>
<protein>
    <submittedName>
        <fullName evidence="1">Uncharacterized protein</fullName>
    </submittedName>
</protein>
<dbReference type="RefSeq" id="WP_269750475.1">
    <property type="nucleotide sequence ID" value="NZ_FOOU01000003.1"/>
</dbReference>
<reference evidence="2" key="1">
    <citation type="submission" date="2016-10" db="EMBL/GenBank/DDBJ databases">
        <authorList>
            <person name="Varghese N."/>
            <person name="Submissions S."/>
        </authorList>
    </citation>
    <scope>NUCLEOTIDE SEQUENCE [LARGE SCALE GENOMIC DNA]</scope>
    <source>
        <strain evidence="2">CGMCC 1.10971</strain>
    </source>
</reference>
<evidence type="ECO:0000313" key="1">
    <source>
        <dbReference type="EMBL" id="SFG13990.1"/>
    </source>
</evidence>
<dbReference type="EMBL" id="FOOU01000003">
    <property type="protein sequence ID" value="SFG13990.1"/>
    <property type="molecule type" value="Genomic_DNA"/>
</dbReference>
<accession>A0A1I2PEQ3</accession>
<gene>
    <name evidence="1" type="ORF">SAMN05216175_103395</name>
</gene>
<dbReference type="Proteomes" id="UP000198623">
    <property type="component" value="Unassembled WGS sequence"/>
</dbReference>
<dbReference type="AlphaFoldDB" id="A0A1I2PEQ3"/>
<evidence type="ECO:0000313" key="2">
    <source>
        <dbReference type="Proteomes" id="UP000198623"/>
    </source>
</evidence>
<organism evidence="1 2">
    <name type="scientific">Neptunomonas qingdaonensis</name>
    <dbReference type="NCBI Taxonomy" id="1045558"/>
    <lineage>
        <taxon>Bacteria</taxon>
        <taxon>Pseudomonadati</taxon>
        <taxon>Pseudomonadota</taxon>
        <taxon>Gammaproteobacteria</taxon>
        <taxon>Oceanospirillales</taxon>
        <taxon>Oceanospirillaceae</taxon>
        <taxon>Neptunomonas</taxon>
    </lineage>
</organism>